<evidence type="ECO:0000256" key="1">
    <source>
        <dbReference type="SAM" id="Phobius"/>
    </source>
</evidence>
<dbReference type="Proteomes" id="UP000223913">
    <property type="component" value="Unassembled WGS sequence"/>
</dbReference>
<dbReference type="EMBL" id="PDUD01000020">
    <property type="protein sequence ID" value="PHN05650.1"/>
    <property type="molecule type" value="Genomic_DNA"/>
</dbReference>
<sequence length="367" mass="42202">MNSSQFKHLLGRTILWLGMPIVFYLTGLLIYGSLNDYQPEKRLALIPFQNNDCPTVPISDLSFSIWNLGFGGLGRESDFFYDDGRFFFSGGKNTRTPRSLVDKNVEGILKVIDSLDSDFYLLQEVDLSSRRSHYINQTQAVGSVLEDYSGVYAENFLVPYVPIPVFEPWHAYGKAHSGLASFSRNQPHENTRIQLPGNFSWPTRVFSLDRCLNWQRYPTENGRELIVVNVHNSAYDADGALKEQQLELLRQLLLEEYEKGNYVIAGGDWNMCPPYFRFDGYMPGRAQGYTQINIPELFFPGDWLWIYDATYPTNRKTKTPYKPGDTFVTLIDFFLVSPNVSVKEVNTIHLDFEYSDHQPVKMVVDLQ</sequence>
<protein>
    <recommendedName>
        <fullName evidence="2">Endonuclease/exonuclease/phosphatase domain-containing protein</fullName>
    </recommendedName>
</protein>
<accession>A0A2D0NBB5</accession>
<dbReference type="Pfam" id="PF03372">
    <property type="entry name" value="Exo_endo_phos"/>
    <property type="match status" value="1"/>
</dbReference>
<dbReference type="SUPFAM" id="SSF56219">
    <property type="entry name" value="DNase I-like"/>
    <property type="match status" value="1"/>
</dbReference>
<dbReference type="Gene3D" id="3.60.10.10">
    <property type="entry name" value="Endonuclease/exonuclease/phosphatase"/>
    <property type="match status" value="1"/>
</dbReference>
<feature type="transmembrane region" description="Helical" evidence="1">
    <location>
        <begin position="14"/>
        <end position="34"/>
    </location>
</feature>
<evidence type="ECO:0000313" key="4">
    <source>
        <dbReference type="Proteomes" id="UP000223913"/>
    </source>
</evidence>
<dbReference type="AlphaFoldDB" id="A0A2D0NBB5"/>
<keyword evidence="1" id="KW-0472">Membrane</keyword>
<evidence type="ECO:0000313" key="3">
    <source>
        <dbReference type="EMBL" id="PHN05650.1"/>
    </source>
</evidence>
<proteinExistence type="predicted"/>
<dbReference type="GO" id="GO:0003824">
    <property type="term" value="F:catalytic activity"/>
    <property type="evidence" value="ECO:0007669"/>
    <property type="project" value="InterPro"/>
</dbReference>
<comment type="caution">
    <text evidence="3">The sequence shown here is derived from an EMBL/GenBank/DDBJ whole genome shotgun (WGS) entry which is preliminary data.</text>
</comment>
<feature type="domain" description="Endonuclease/exonuclease/phosphatase" evidence="2">
    <location>
        <begin position="104"/>
        <end position="357"/>
    </location>
</feature>
<dbReference type="InterPro" id="IPR005135">
    <property type="entry name" value="Endo/exonuclease/phosphatase"/>
</dbReference>
<reference evidence="3 4" key="1">
    <citation type="submission" date="2017-10" db="EMBL/GenBank/DDBJ databases">
        <title>The draft genome sequence of Lewinella nigricans NBRC 102662.</title>
        <authorList>
            <person name="Wang K."/>
        </authorList>
    </citation>
    <scope>NUCLEOTIDE SEQUENCE [LARGE SCALE GENOMIC DNA]</scope>
    <source>
        <strain evidence="3 4">NBRC 102662</strain>
    </source>
</reference>
<dbReference type="InterPro" id="IPR036691">
    <property type="entry name" value="Endo/exonu/phosph_ase_sf"/>
</dbReference>
<name>A0A2D0NBB5_FLAN2</name>
<gene>
    <name evidence="3" type="ORF">CRP01_14295</name>
</gene>
<organism evidence="3 4">
    <name type="scientific">Flavilitoribacter nigricans (strain ATCC 23147 / DSM 23189 / NBRC 102662 / NCIMB 1420 / SS-2)</name>
    <name type="common">Lewinella nigricans</name>
    <dbReference type="NCBI Taxonomy" id="1122177"/>
    <lineage>
        <taxon>Bacteria</taxon>
        <taxon>Pseudomonadati</taxon>
        <taxon>Bacteroidota</taxon>
        <taxon>Saprospiria</taxon>
        <taxon>Saprospirales</taxon>
        <taxon>Lewinellaceae</taxon>
        <taxon>Flavilitoribacter</taxon>
    </lineage>
</organism>
<keyword evidence="4" id="KW-1185">Reference proteome</keyword>
<keyword evidence="1" id="KW-0812">Transmembrane</keyword>
<evidence type="ECO:0000259" key="2">
    <source>
        <dbReference type="Pfam" id="PF03372"/>
    </source>
</evidence>
<keyword evidence="1" id="KW-1133">Transmembrane helix</keyword>